<name>A0A8S9KTC1_BRACR</name>
<accession>A0A8S9KTC1</accession>
<feature type="region of interest" description="Disordered" evidence="1">
    <location>
        <begin position="403"/>
        <end position="430"/>
    </location>
</feature>
<dbReference type="PANTHER" id="PTHR47165:SF4">
    <property type="entry name" value="OS03G0429900 PROTEIN"/>
    <property type="match status" value="1"/>
</dbReference>
<dbReference type="AlphaFoldDB" id="A0A8S9KTC1"/>
<dbReference type="InterPro" id="IPR012340">
    <property type="entry name" value="NA-bd_OB-fold"/>
</dbReference>
<dbReference type="Gene3D" id="2.40.50.140">
    <property type="entry name" value="Nucleic acid-binding proteins"/>
    <property type="match status" value="3"/>
</dbReference>
<comment type="caution">
    <text evidence="3">The sequence shown here is derived from an EMBL/GenBank/DDBJ whole genome shotgun (WGS) entry which is preliminary data.</text>
</comment>
<evidence type="ECO:0000256" key="1">
    <source>
        <dbReference type="SAM" id="MobiDB-lite"/>
    </source>
</evidence>
<dbReference type="Pfam" id="PF02721">
    <property type="entry name" value="DUF223"/>
    <property type="match status" value="1"/>
</dbReference>
<dbReference type="PANTHER" id="PTHR47165">
    <property type="entry name" value="OS03G0429900 PROTEIN"/>
    <property type="match status" value="1"/>
</dbReference>
<dbReference type="InterPro" id="IPR003871">
    <property type="entry name" value="RFA1B/D_OB_1st"/>
</dbReference>
<gene>
    <name evidence="3" type="ORF">F2Q68_00011120</name>
</gene>
<feature type="compositionally biased region" description="Acidic residues" evidence="1">
    <location>
        <begin position="418"/>
        <end position="430"/>
    </location>
</feature>
<proteinExistence type="predicted"/>
<sequence>MADDLVFLSDLQAGHSSSTVEVRLLRSWDARNLRRGGERMSVEMLLLYSQATMMPASVNVNRLAAHQTNLEAGTVYSLTGFEVTRCNHDYRLSDSSLLIRFTDSTTFEKITDPAVPIPLESFRFRNYSEMLRLANSNNQPPDLIGKITAVKSTITDPPLDKNHVSATINMDNDTSVTLTLFDAQAVKIHNQLAQMAVDPRICVATSVNPRMVGGRLFFNGTAGTHIHFDEETVAGESLFSSGLLEQDTGLAPVGRLLRSFAKVETLSIAELNDFVLNASSQVGYHSCDTLYGMKLHRSVSSLTCLSCNNTDAVGILRYRVEMSIADETGEGLFGAFDGVMAKLHNTRAHEAVNLLPGNDVNPEESDAPQFVLDMEGNTYTFQVKVGPYNFTENNHSFTIARILGEGDPEPQPAFVDDGAADDNGDDNNDV</sequence>
<dbReference type="CDD" id="cd04480">
    <property type="entry name" value="RPA1_DBD_A_like"/>
    <property type="match status" value="1"/>
</dbReference>
<dbReference type="Proteomes" id="UP000712281">
    <property type="component" value="Unassembled WGS sequence"/>
</dbReference>
<organism evidence="3 4">
    <name type="scientific">Brassica cretica</name>
    <name type="common">Mustard</name>
    <dbReference type="NCBI Taxonomy" id="69181"/>
    <lineage>
        <taxon>Eukaryota</taxon>
        <taxon>Viridiplantae</taxon>
        <taxon>Streptophyta</taxon>
        <taxon>Embryophyta</taxon>
        <taxon>Tracheophyta</taxon>
        <taxon>Spermatophyta</taxon>
        <taxon>Magnoliopsida</taxon>
        <taxon>eudicotyledons</taxon>
        <taxon>Gunneridae</taxon>
        <taxon>Pentapetalae</taxon>
        <taxon>rosids</taxon>
        <taxon>malvids</taxon>
        <taxon>Brassicales</taxon>
        <taxon>Brassicaceae</taxon>
        <taxon>Brassiceae</taxon>
        <taxon>Brassica</taxon>
    </lineage>
</organism>
<evidence type="ECO:0000259" key="2">
    <source>
        <dbReference type="Pfam" id="PF02721"/>
    </source>
</evidence>
<evidence type="ECO:0000313" key="4">
    <source>
        <dbReference type="Proteomes" id="UP000712281"/>
    </source>
</evidence>
<dbReference type="SUPFAM" id="SSF50249">
    <property type="entry name" value="Nucleic acid-binding proteins"/>
    <property type="match status" value="2"/>
</dbReference>
<feature type="domain" description="Replication protein A 70 kDa DNA-binding subunit B/D first OB fold" evidence="2">
    <location>
        <begin position="7"/>
        <end position="108"/>
    </location>
</feature>
<protein>
    <recommendedName>
        <fullName evidence="2">Replication protein A 70 kDa DNA-binding subunit B/D first OB fold domain-containing protein</fullName>
    </recommendedName>
</protein>
<dbReference type="EMBL" id="QGKW02000717">
    <property type="protein sequence ID" value="KAF2597725.1"/>
    <property type="molecule type" value="Genomic_DNA"/>
</dbReference>
<evidence type="ECO:0000313" key="3">
    <source>
        <dbReference type="EMBL" id="KAF2597725.1"/>
    </source>
</evidence>
<reference evidence="3" key="1">
    <citation type="submission" date="2019-12" db="EMBL/GenBank/DDBJ databases">
        <title>Genome sequencing and annotation of Brassica cretica.</title>
        <authorList>
            <person name="Studholme D.J."/>
            <person name="Sarris P.F."/>
        </authorList>
    </citation>
    <scope>NUCLEOTIDE SEQUENCE</scope>
    <source>
        <strain evidence="3">PFS-001/15</strain>
        <tissue evidence="3">Leaf</tissue>
    </source>
</reference>